<evidence type="ECO:0000256" key="5">
    <source>
        <dbReference type="ARBA" id="ARBA00033744"/>
    </source>
</evidence>
<comment type="caution">
    <text evidence="8">The sequence shown here is derived from an EMBL/GenBank/DDBJ whole genome shotgun (WGS) entry which is preliminary data.</text>
</comment>
<dbReference type="EMBL" id="PDCK01000043">
    <property type="protein sequence ID" value="PRQ33701.1"/>
    <property type="molecule type" value="Genomic_DNA"/>
</dbReference>
<accession>A0A2P6QHP6</accession>
<feature type="domain" description="Terpene synthase metal-binding" evidence="7">
    <location>
        <begin position="376"/>
        <end position="415"/>
    </location>
</feature>
<evidence type="ECO:0000313" key="8">
    <source>
        <dbReference type="EMBL" id="PRQ33701.1"/>
    </source>
</evidence>
<evidence type="ECO:0000259" key="6">
    <source>
        <dbReference type="Pfam" id="PF01397"/>
    </source>
</evidence>
<dbReference type="AlphaFoldDB" id="A0A2P6QHP6"/>
<dbReference type="PANTHER" id="PTHR31225">
    <property type="entry name" value="OS04G0344100 PROTEIN-RELATED"/>
    <property type="match status" value="1"/>
</dbReference>
<dbReference type="Pfam" id="PF01397">
    <property type="entry name" value="Terpene_synth"/>
    <property type="match status" value="1"/>
</dbReference>
<dbReference type="GO" id="GO:0016102">
    <property type="term" value="P:diterpenoid biosynthetic process"/>
    <property type="evidence" value="ECO:0007669"/>
    <property type="project" value="InterPro"/>
</dbReference>
<gene>
    <name evidence="8" type="ORF">RchiOBHm_Chr5g0060571</name>
</gene>
<dbReference type="Gramene" id="PRQ33701">
    <property type="protein sequence ID" value="PRQ33701"/>
    <property type="gene ID" value="RchiOBHm_Chr5g0060571"/>
</dbReference>
<sequence length="473" mass="54868">MSLILTSQAQRPNTIADVKRPSANYTPSIWGDHFLSYATMEVDIKLEQHVRQLKEEVKKMLMDPLKSPSQQLNLIDDIQRLGVSYHFKNEIDGILKQIHHNYSYGSEDDLYTTALRFRLLRQQGCNVSCDMFNKFKEGNDQKFKASLLSDVSGLLSLYEATHLRIHGEGILEEALSFTTTHLQSIKHSLSSSLSKEVAHALMQPLRKGINRVEARYYLSIYHERDSHNDTLLTFAKLDFNLVQKIHQKELCEVTRWWKDLDVRNTLPFTRDKATEVYFCWALSVYFEPQYSYARKISSKVTAMASIIDDIYDAHGTFEELELFTEAIQRWDVCAIDPLPDYMKVCYKALLEAYTEIEEQLAKEGKLYRIHYAREADEQKREHVTSAVECYMKEYGATEEQAIIELRRKLSDAWKDINESFHPPNVVPRALLTRIINFACVMDVVYKYVDGYSTHDDTVLKDFIVSTLVQPVPV</sequence>
<organism evidence="8 9">
    <name type="scientific">Rosa chinensis</name>
    <name type="common">China rose</name>
    <dbReference type="NCBI Taxonomy" id="74649"/>
    <lineage>
        <taxon>Eukaryota</taxon>
        <taxon>Viridiplantae</taxon>
        <taxon>Streptophyta</taxon>
        <taxon>Embryophyta</taxon>
        <taxon>Tracheophyta</taxon>
        <taxon>Spermatophyta</taxon>
        <taxon>Magnoliopsida</taxon>
        <taxon>eudicotyledons</taxon>
        <taxon>Gunneridae</taxon>
        <taxon>Pentapetalae</taxon>
        <taxon>rosids</taxon>
        <taxon>fabids</taxon>
        <taxon>Rosales</taxon>
        <taxon>Rosaceae</taxon>
        <taxon>Rosoideae</taxon>
        <taxon>Rosoideae incertae sedis</taxon>
        <taxon>Rosa</taxon>
    </lineage>
</organism>
<dbReference type="InterPro" id="IPR008930">
    <property type="entry name" value="Terpenoid_cyclase/PrenylTrfase"/>
</dbReference>
<comment type="cofactor">
    <cofactor evidence="1">
        <name>Mg(2+)</name>
        <dbReference type="ChEBI" id="CHEBI:18420"/>
    </cofactor>
</comment>
<dbReference type="Gene3D" id="1.10.600.10">
    <property type="entry name" value="Farnesyl Diphosphate Synthase"/>
    <property type="match status" value="2"/>
</dbReference>
<dbReference type="SMR" id="A0A2P6QHP6"/>
<keyword evidence="4 8" id="KW-0456">Lyase</keyword>
<keyword evidence="2" id="KW-0479">Metal-binding</keyword>
<dbReference type="InterPro" id="IPR005630">
    <property type="entry name" value="Terpene_synthase_metal-bd"/>
</dbReference>
<keyword evidence="3" id="KW-0460">Magnesium</keyword>
<dbReference type="Proteomes" id="UP000238479">
    <property type="component" value="Chromosome 5"/>
</dbReference>
<protein>
    <submittedName>
        <fullName evidence="8">Putative lyase</fullName>
        <ecNumber evidence="8">4.2.3.-</ecNumber>
    </submittedName>
</protein>
<evidence type="ECO:0000256" key="1">
    <source>
        <dbReference type="ARBA" id="ARBA00001946"/>
    </source>
</evidence>
<evidence type="ECO:0000313" key="9">
    <source>
        <dbReference type="Proteomes" id="UP000238479"/>
    </source>
</evidence>
<dbReference type="PANTHER" id="PTHR31225:SF221">
    <property type="entry name" value="(-)-GERMACRENE D SYNTHASE"/>
    <property type="match status" value="1"/>
</dbReference>
<evidence type="ECO:0000259" key="7">
    <source>
        <dbReference type="Pfam" id="PF03936"/>
    </source>
</evidence>
<feature type="domain" description="Terpene synthase metal-binding" evidence="7">
    <location>
        <begin position="258"/>
        <end position="374"/>
    </location>
</feature>
<name>A0A2P6QHP6_ROSCH</name>
<comment type="similarity">
    <text evidence="5">Belongs to the terpene synthase family. Tpsb subfamily.</text>
</comment>
<dbReference type="InterPro" id="IPR001906">
    <property type="entry name" value="Terpene_synth_N"/>
</dbReference>
<dbReference type="Gene3D" id="1.50.10.130">
    <property type="entry name" value="Terpene synthase, N-terminal domain"/>
    <property type="match status" value="1"/>
</dbReference>
<dbReference type="InterPro" id="IPR044814">
    <property type="entry name" value="Terpene_cyclase_plant_C1"/>
</dbReference>
<dbReference type="GO" id="GO:0000287">
    <property type="term" value="F:magnesium ion binding"/>
    <property type="evidence" value="ECO:0007669"/>
    <property type="project" value="InterPro"/>
</dbReference>
<evidence type="ECO:0000256" key="4">
    <source>
        <dbReference type="ARBA" id="ARBA00023239"/>
    </source>
</evidence>
<dbReference type="InterPro" id="IPR008949">
    <property type="entry name" value="Isoprenoid_synthase_dom_sf"/>
</dbReference>
<dbReference type="Pfam" id="PF03936">
    <property type="entry name" value="Terpene_synth_C"/>
    <property type="match status" value="2"/>
</dbReference>
<keyword evidence="9" id="KW-1185">Reference proteome</keyword>
<proteinExistence type="inferred from homology"/>
<reference evidence="8 9" key="1">
    <citation type="journal article" date="2018" name="Nat. Genet.">
        <title>The Rosa genome provides new insights in the design of modern roses.</title>
        <authorList>
            <person name="Bendahmane M."/>
        </authorList>
    </citation>
    <scope>NUCLEOTIDE SEQUENCE [LARGE SCALE GENOMIC DNA]</scope>
    <source>
        <strain evidence="9">cv. Old Blush</strain>
    </source>
</reference>
<dbReference type="InterPro" id="IPR050148">
    <property type="entry name" value="Terpene_synthase-like"/>
</dbReference>
<evidence type="ECO:0000256" key="3">
    <source>
        <dbReference type="ARBA" id="ARBA00022842"/>
    </source>
</evidence>
<dbReference type="GO" id="GO:0010333">
    <property type="term" value="F:terpene synthase activity"/>
    <property type="evidence" value="ECO:0007669"/>
    <property type="project" value="InterPro"/>
</dbReference>
<dbReference type="SUPFAM" id="SSF48576">
    <property type="entry name" value="Terpenoid synthases"/>
    <property type="match status" value="1"/>
</dbReference>
<evidence type="ECO:0000256" key="2">
    <source>
        <dbReference type="ARBA" id="ARBA00022723"/>
    </source>
</evidence>
<feature type="domain" description="Terpene synthase N-terminal" evidence="6">
    <location>
        <begin position="29"/>
        <end position="201"/>
    </location>
</feature>
<dbReference type="EC" id="4.2.3.-" evidence="8"/>
<dbReference type="SUPFAM" id="SSF48239">
    <property type="entry name" value="Terpenoid cyclases/Protein prenyltransferases"/>
    <property type="match status" value="1"/>
</dbReference>
<dbReference type="InterPro" id="IPR036965">
    <property type="entry name" value="Terpene_synth_N_sf"/>
</dbReference>
<dbReference type="FunFam" id="1.50.10.130:FF:000001">
    <property type="entry name" value="Isoprene synthase, chloroplastic"/>
    <property type="match status" value="1"/>
</dbReference>
<dbReference type="OMA" id="CIAPTEQ"/>
<dbReference type="STRING" id="74649.A0A2P6QHP6"/>
<dbReference type="CDD" id="cd00684">
    <property type="entry name" value="Terpene_cyclase_plant_C1"/>
    <property type="match status" value="1"/>
</dbReference>